<evidence type="ECO:0000313" key="2">
    <source>
        <dbReference type="EMBL" id="KZL80090.1"/>
    </source>
</evidence>
<organism evidence="2 3">
    <name type="scientific">Colletotrichum incanum</name>
    <name type="common">Soybean anthracnose fungus</name>
    <dbReference type="NCBI Taxonomy" id="1573173"/>
    <lineage>
        <taxon>Eukaryota</taxon>
        <taxon>Fungi</taxon>
        <taxon>Dikarya</taxon>
        <taxon>Ascomycota</taxon>
        <taxon>Pezizomycotina</taxon>
        <taxon>Sordariomycetes</taxon>
        <taxon>Hypocreomycetidae</taxon>
        <taxon>Glomerellales</taxon>
        <taxon>Glomerellaceae</taxon>
        <taxon>Colletotrichum</taxon>
        <taxon>Colletotrichum spaethianum species complex</taxon>
    </lineage>
</organism>
<proteinExistence type="predicted"/>
<gene>
    <name evidence="2" type="ORF">CI238_05393</name>
</gene>
<dbReference type="EMBL" id="LFIW01001979">
    <property type="protein sequence ID" value="KZL80090.1"/>
    <property type="molecule type" value="Genomic_DNA"/>
</dbReference>
<protein>
    <submittedName>
        <fullName evidence="2">Uncharacterized protein</fullName>
    </submittedName>
</protein>
<reference evidence="2 3" key="1">
    <citation type="submission" date="2015-06" db="EMBL/GenBank/DDBJ databases">
        <title>Survival trade-offs in plant roots during colonization by closely related pathogenic and mutualistic fungi.</title>
        <authorList>
            <person name="Hacquard S."/>
            <person name="Kracher B."/>
            <person name="Hiruma K."/>
            <person name="Weinman A."/>
            <person name="Muench P."/>
            <person name="Garrido Oter R."/>
            <person name="Ver Loren van Themaat E."/>
            <person name="Dallerey J.-F."/>
            <person name="Damm U."/>
            <person name="Henrissat B."/>
            <person name="Lespinet O."/>
            <person name="Thon M."/>
            <person name="Kemen E."/>
            <person name="McHardy A.C."/>
            <person name="Schulze-Lefert P."/>
            <person name="O'Connell R.J."/>
        </authorList>
    </citation>
    <scope>NUCLEOTIDE SEQUENCE [LARGE SCALE GENOMIC DNA]</scope>
    <source>
        <strain evidence="2 3">MAFF 238704</strain>
    </source>
</reference>
<keyword evidence="1" id="KW-0812">Transmembrane</keyword>
<sequence length="276" mass="29040">MTTPTTTLTSTAFESRITPAPNCLYPYDLSINHSICGDAYANSWSGCPAGYTSACGRTIEGGSQVYMTVMRSARVPPNPITKVTLMTNFHQMVCCPDLMPWVCASGEAAATSCAFVASANTVFDMGTALESYSVVSGQPLRGYGVTASQAMITSRGAWAEVLDSPSESGVKSRTIVVLGTTTVWCDLPSCSGLSSIQFTGESKTTETITPASTPKNTPTVPPGPFVLQPPQHMGKLGSLGIFAVSGLLGAIIFAAALLVPSAMEYRKRKRQQVQGQ</sequence>
<accession>A0A167AFT1</accession>
<comment type="caution">
    <text evidence="2">The sequence shown here is derived from an EMBL/GenBank/DDBJ whole genome shotgun (WGS) entry which is preliminary data.</text>
</comment>
<feature type="transmembrane region" description="Helical" evidence="1">
    <location>
        <begin position="236"/>
        <end position="259"/>
    </location>
</feature>
<dbReference type="AlphaFoldDB" id="A0A167AFT1"/>
<keyword evidence="1" id="KW-1133">Transmembrane helix</keyword>
<evidence type="ECO:0000313" key="3">
    <source>
        <dbReference type="Proteomes" id="UP000076584"/>
    </source>
</evidence>
<keyword evidence="1" id="KW-0472">Membrane</keyword>
<evidence type="ECO:0000256" key="1">
    <source>
        <dbReference type="SAM" id="Phobius"/>
    </source>
</evidence>
<dbReference type="Proteomes" id="UP000076584">
    <property type="component" value="Unassembled WGS sequence"/>
</dbReference>
<name>A0A167AFT1_COLIC</name>
<keyword evidence="3" id="KW-1185">Reference proteome</keyword>